<sequence length="153" mass="16744">MTDRHRSIVDLHLVIHRGDPRRILLLRRANTGYGDGRLHLPSGHLEPGESITDGVIREAREETGIDVATGDLRFLHVMHRAGEDGPDRIGFFFAADAWTGEPYNAEPGKCSELVWADPHDLPADTIPYPAAGIHRGGRGVACSTFGFGLDIEV</sequence>
<dbReference type="Proteomes" id="UP000578112">
    <property type="component" value="Unassembled WGS sequence"/>
</dbReference>
<evidence type="ECO:0000259" key="3">
    <source>
        <dbReference type="PROSITE" id="PS51462"/>
    </source>
</evidence>
<dbReference type="RefSeq" id="WP_184998452.1">
    <property type="nucleotide sequence ID" value="NZ_BOMK01000076.1"/>
</dbReference>
<evidence type="ECO:0000256" key="1">
    <source>
        <dbReference type="ARBA" id="ARBA00001946"/>
    </source>
</evidence>
<gene>
    <name evidence="4" type="ORF">BJ971_007995</name>
</gene>
<reference evidence="4 5" key="1">
    <citation type="submission" date="2020-08" db="EMBL/GenBank/DDBJ databases">
        <title>Sequencing the genomes of 1000 actinobacteria strains.</title>
        <authorList>
            <person name="Klenk H.-P."/>
        </authorList>
    </citation>
    <scope>NUCLEOTIDE SEQUENCE [LARGE SCALE GENOMIC DNA]</scope>
    <source>
        <strain evidence="4 5">DSM 43149</strain>
    </source>
</reference>
<dbReference type="PROSITE" id="PS00893">
    <property type="entry name" value="NUDIX_BOX"/>
    <property type="match status" value="1"/>
</dbReference>
<dbReference type="SUPFAM" id="SSF55811">
    <property type="entry name" value="Nudix"/>
    <property type="match status" value="1"/>
</dbReference>
<dbReference type="InterPro" id="IPR020084">
    <property type="entry name" value="NUDIX_hydrolase_CS"/>
</dbReference>
<evidence type="ECO:0000313" key="4">
    <source>
        <dbReference type="EMBL" id="MBB4767439.1"/>
    </source>
</evidence>
<evidence type="ECO:0000256" key="2">
    <source>
        <dbReference type="ARBA" id="ARBA00022801"/>
    </source>
</evidence>
<keyword evidence="5" id="KW-1185">Reference proteome</keyword>
<comment type="caution">
    <text evidence="4">The sequence shown here is derived from an EMBL/GenBank/DDBJ whole genome shotgun (WGS) entry which is preliminary data.</text>
</comment>
<protein>
    <submittedName>
        <fullName evidence="4">8-oxo-dGTP pyrophosphatase MutT (NUDIX family)</fullName>
    </submittedName>
</protein>
<dbReference type="PROSITE" id="PS51462">
    <property type="entry name" value="NUDIX"/>
    <property type="match status" value="1"/>
</dbReference>
<dbReference type="CDD" id="cd04683">
    <property type="entry name" value="NUDIX_Hydrolase"/>
    <property type="match status" value="1"/>
</dbReference>
<dbReference type="PANTHER" id="PTHR43046:SF16">
    <property type="entry name" value="ADP-RIBOSE PYROPHOSPHATASE YJHB-RELATED"/>
    <property type="match status" value="1"/>
</dbReference>
<dbReference type="GO" id="GO:0016787">
    <property type="term" value="F:hydrolase activity"/>
    <property type="evidence" value="ECO:0007669"/>
    <property type="project" value="UniProtKB-KW"/>
</dbReference>
<feature type="domain" description="Nudix hydrolase" evidence="3">
    <location>
        <begin position="3"/>
        <end position="138"/>
    </location>
</feature>
<dbReference type="InterPro" id="IPR015797">
    <property type="entry name" value="NUDIX_hydrolase-like_dom_sf"/>
</dbReference>
<dbReference type="Gene3D" id="3.90.79.10">
    <property type="entry name" value="Nucleoside Triphosphate Pyrophosphohydrolase"/>
    <property type="match status" value="1"/>
</dbReference>
<proteinExistence type="predicted"/>
<comment type="cofactor">
    <cofactor evidence="1">
        <name>Mg(2+)</name>
        <dbReference type="ChEBI" id="CHEBI:18420"/>
    </cofactor>
</comment>
<evidence type="ECO:0000313" key="5">
    <source>
        <dbReference type="Proteomes" id="UP000578112"/>
    </source>
</evidence>
<dbReference type="EMBL" id="JACHNH010000001">
    <property type="protein sequence ID" value="MBB4767439.1"/>
    <property type="molecule type" value="Genomic_DNA"/>
</dbReference>
<dbReference type="InterPro" id="IPR000086">
    <property type="entry name" value="NUDIX_hydrolase_dom"/>
</dbReference>
<organism evidence="4 5">
    <name type="scientific">Actinoplanes digitatis</name>
    <dbReference type="NCBI Taxonomy" id="1868"/>
    <lineage>
        <taxon>Bacteria</taxon>
        <taxon>Bacillati</taxon>
        <taxon>Actinomycetota</taxon>
        <taxon>Actinomycetes</taxon>
        <taxon>Micromonosporales</taxon>
        <taxon>Micromonosporaceae</taxon>
        <taxon>Actinoplanes</taxon>
    </lineage>
</organism>
<name>A0A7W7I6Q4_9ACTN</name>
<keyword evidence="2" id="KW-0378">Hydrolase</keyword>
<dbReference type="AlphaFoldDB" id="A0A7W7I6Q4"/>
<dbReference type="Pfam" id="PF00293">
    <property type="entry name" value="NUDIX"/>
    <property type="match status" value="1"/>
</dbReference>
<dbReference type="PANTHER" id="PTHR43046">
    <property type="entry name" value="GDP-MANNOSE MANNOSYL HYDROLASE"/>
    <property type="match status" value="1"/>
</dbReference>
<accession>A0A7W7I6Q4</accession>